<sequence>MPERVAFFFLNFDFEGVLPKISGLPEETGGRPPDVVLGSFSGFYLVN</sequence>
<evidence type="ECO:0000313" key="2">
    <source>
        <dbReference type="Proteomes" id="UP000004995"/>
    </source>
</evidence>
<dbReference type="EMBL" id="AGNK02004522">
    <property type="status" value="NOT_ANNOTATED_CDS"/>
    <property type="molecule type" value="Genomic_DNA"/>
</dbReference>
<evidence type="ECO:0000313" key="1">
    <source>
        <dbReference type="EnsemblPlants" id="KQK99127"/>
    </source>
</evidence>
<accession>K3YFM0</accession>
<dbReference type="Gramene" id="KQK99127">
    <property type="protein sequence ID" value="KQK99127"/>
    <property type="gene ID" value="SETIT_013038mg"/>
</dbReference>
<organism evidence="1 2">
    <name type="scientific">Setaria italica</name>
    <name type="common">Foxtail millet</name>
    <name type="synonym">Panicum italicum</name>
    <dbReference type="NCBI Taxonomy" id="4555"/>
    <lineage>
        <taxon>Eukaryota</taxon>
        <taxon>Viridiplantae</taxon>
        <taxon>Streptophyta</taxon>
        <taxon>Embryophyta</taxon>
        <taxon>Tracheophyta</taxon>
        <taxon>Spermatophyta</taxon>
        <taxon>Magnoliopsida</taxon>
        <taxon>Liliopsida</taxon>
        <taxon>Poales</taxon>
        <taxon>Poaceae</taxon>
        <taxon>PACMAD clade</taxon>
        <taxon>Panicoideae</taxon>
        <taxon>Panicodae</taxon>
        <taxon>Paniceae</taxon>
        <taxon>Cenchrinae</taxon>
        <taxon>Setaria</taxon>
    </lineage>
</organism>
<proteinExistence type="predicted"/>
<protein>
    <submittedName>
        <fullName evidence="1">Uncharacterized protein</fullName>
    </submittedName>
</protein>
<reference evidence="2" key="1">
    <citation type="journal article" date="2012" name="Nat. Biotechnol.">
        <title>Reference genome sequence of the model plant Setaria.</title>
        <authorList>
            <person name="Bennetzen J.L."/>
            <person name="Schmutz J."/>
            <person name="Wang H."/>
            <person name="Percifield R."/>
            <person name="Hawkins J."/>
            <person name="Pontaroli A.C."/>
            <person name="Estep M."/>
            <person name="Feng L."/>
            <person name="Vaughn J.N."/>
            <person name="Grimwood J."/>
            <person name="Jenkins J."/>
            <person name="Barry K."/>
            <person name="Lindquist E."/>
            <person name="Hellsten U."/>
            <person name="Deshpande S."/>
            <person name="Wang X."/>
            <person name="Wu X."/>
            <person name="Mitros T."/>
            <person name="Triplett J."/>
            <person name="Yang X."/>
            <person name="Ye C.Y."/>
            <person name="Mauro-Herrera M."/>
            <person name="Wang L."/>
            <person name="Li P."/>
            <person name="Sharma M."/>
            <person name="Sharma R."/>
            <person name="Ronald P.C."/>
            <person name="Panaud O."/>
            <person name="Kellogg E.A."/>
            <person name="Brutnell T.P."/>
            <person name="Doust A.N."/>
            <person name="Tuskan G.A."/>
            <person name="Rokhsar D."/>
            <person name="Devos K.M."/>
        </authorList>
    </citation>
    <scope>NUCLEOTIDE SEQUENCE [LARGE SCALE GENOMIC DNA]</scope>
    <source>
        <strain evidence="2">cv. Yugu1</strain>
    </source>
</reference>
<name>K3YFM0_SETIT</name>
<dbReference type="HOGENOM" id="CLU_3176362_0_0_1"/>
<dbReference type="InParanoid" id="K3YFM0"/>
<dbReference type="AlphaFoldDB" id="K3YFM0"/>
<reference evidence="1" key="2">
    <citation type="submission" date="2018-08" db="UniProtKB">
        <authorList>
            <consortium name="EnsemblPlants"/>
        </authorList>
    </citation>
    <scope>IDENTIFICATION</scope>
    <source>
        <strain evidence="1">Yugu1</strain>
    </source>
</reference>
<keyword evidence="2" id="KW-1185">Reference proteome</keyword>
<dbReference type="EnsemblPlants" id="KQK99127">
    <property type="protein sequence ID" value="KQK99127"/>
    <property type="gene ID" value="SETIT_013038mg"/>
</dbReference>
<dbReference type="Proteomes" id="UP000004995">
    <property type="component" value="Unassembled WGS sequence"/>
</dbReference>